<proteinExistence type="predicted"/>
<comment type="caution">
    <text evidence="2">The sequence shown here is derived from an EMBL/GenBank/DDBJ whole genome shotgun (WGS) entry which is preliminary data.</text>
</comment>
<gene>
    <name evidence="2" type="ORF">C7416_106273</name>
</gene>
<dbReference type="AlphaFoldDB" id="A0A2W7P6K7"/>
<dbReference type="EMBL" id="QKZN01000006">
    <property type="protein sequence ID" value="PZX26983.1"/>
    <property type="molecule type" value="Genomic_DNA"/>
</dbReference>
<evidence type="ECO:0000259" key="1">
    <source>
        <dbReference type="Pfam" id="PF12680"/>
    </source>
</evidence>
<name>A0A2W7P6K7_9BURK</name>
<dbReference type="InterPro" id="IPR037401">
    <property type="entry name" value="SnoaL-like"/>
</dbReference>
<accession>A0A2W7P6K7</accession>
<dbReference type="Pfam" id="PF12680">
    <property type="entry name" value="SnoaL_2"/>
    <property type="match status" value="1"/>
</dbReference>
<dbReference type="GO" id="GO:0016853">
    <property type="term" value="F:isomerase activity"/>
    <property type="evidence" value="ECO:0007669"/>
    <property type="project" value="UniProtKB-KW"/>
</dbReference>
<dbReference type="Gene3D" id="3.10.450.50">
    <property type="match status" value="1"/>
</dbReference>
<sequence length="138" mass="15344">MNLIEIVKAFFARYREHDIDGMLAMFSQDARIDYVPMAMEGPVGEAGKAIWRALMDGFPDLNNQVTAVYGDDDQRTAIAEVTITGTQARDVLGIASRGQSFSLPHVFIVRMDTDGRIEFMRAYWDNAAFYAALTPAAT</sequence>
<protein>
    <submittedName>
        <fullName evidence="2">Steroid delta-isomerase-like uncharacterized protein</fullName>
    </submittedName>
</protein>
<evidence type="ECO:0000313" key="2">
    <source>
        <dbReference type="EMBL" id="PZX26983.1"/>
    </source>
</evidence>
<feature type="domain" description="SnoaL-like" evidence="1">
    <location>
        <begin position="7"/>
        <end position="117"/>
    </location>
</feature>
<organism evidence="2 3">
    <name type="scientific">Cupriavidus phytorum</name>
    <dbReference type="NCBI Taxonomy" id="3024399"/>
    <lineage>
        <taxon>Bacteria</taxon>
        <taxon>Pseudomonadati</taxon>
        <taxon>Pseudomonadota</taxon>
        <taxon>Betaproteobacteria</taxon>
        <taxon>Burkholderiales</taxon>
        <taxon>Burkholderiaceae</taxon>
        <taxon>Cupriavidus</taxon>
    </lineage>
</organism>
<dbReference type="Proteomes" id="UP000249638">
    <property type="component" value="Unassembled WGS sequence"/>
</dbReference>
<reference evidence="2" key="1">
    <citation type="submission" date="2018-06" db="EMBL/GenBank/DDBJ databases">
        <title>Genomic Encyclopedia of Type Strains, Phase IV (KMG-V): Genome sequencing to study the core and pangenomes of soil and plant-associated prokaryotes.</title>
        <authorList>
            <person name="Whitman W."/>
        </authorList>
    </citation>
    <scope>NUCLEOTIDE SEQUENCE [LARGE SCALE GENOMIC DNA]</scope>
    <source>
        <strain evidence="2">MLR2-44</strain>
    </source>
</reference>
<dbReference type="InterPro" id="IPR032710">
    <property type="entry name" value="NTF2-like_dom_sf"/>
</dbReference>
<evidence type="ECO:0000313" key="3">
    <source>
        <dbReference type="Proteomes" id="UP000249638"/>
    </source>
</evidence>
<keyword evidence="3" id="KW-1185">Reference proteome</keyword>
<dbReference type="SUPFAM" id="SSF54427">
    <property type="entry name" value="NTF2-like"/>
    <property type="match status" value="1"/>
</dbReference>